<name>A0A5D9C5L0_9SPHN</name>
<dbReference type="InterPro" id="IPR019226">
    <property type="entry name" value="DUF2158"/>
</dbReference>
<sequence>MAEVFVEGDIVRLKSGGPEMTVDEMFETDARCVWFAGEKHQENVFRISTLRRAGGDQ</sequence>
<evidence type="ECO:0000313" key="1">
    <source>
        <dbReference type="EMBL" id="TZG27128.1"/>
    </source>
</evidence>
<dbReference type="Proteomes" id="UP000322077">
    <property type="component" value="Unassembled WGS sequence"/>
</dbReference>
<organism evidence="1 2">
    <name type="scientific">Sphingomonas montanisoli</name>
    <dbReference type="NCBI Taxonomy" id="2606412"/>
    <lineage>
        <taxon>Bacteria</taxon>
        <taxon>Pseudomonadati</taxon>
        <taxon>Pseudomonadota</taxon>
        <taxon>Alphaproteobacteria</taxon>
        <taxon>Sphingomonadales</taxon>
        <taxon>Sphingomonadaceae</taxon>
        <taxon>Sphingomonas</taxon>
    </lineage>
</organism>
<dbReference type="EMBL" id="VTOU01000002">
    <property type="protein sequence ID" value="TZG27128.1"/>
    <property type="molecule type" value="Genomic_DNA"/>
</dbReference>
<dbReference type="RefSeq" id="WP_149521347.1">
    <property type="nucleotide sequence ID" value="NZ_VTOU01000002.1"/>
</dbReference>
<protein>
    <submittedName>
        <fullName evidence="1">DUF2158 domain-containing protein</fullName>
    </submittedName>
</protein>
<accession>A0A5D9C5L0</accession>
<dbReference type="Pfam" id="PF09926">
    <property type="entry name" value="DUF2158"/>
    <property type="match status" value="1"/>
</dbReference>
<gene>
    <name evidence="1" type="ORF">FYJ91_05720</name>
</gene>
<comment type="caution">
    <text evidence="1">The sequence shown here is derived from an EMBL/GenBank/DDBJ whole genome shotgun (WGS) entry which is preliminary data.</text>
</comment>
<proteinExistence type="predicted"/>
<dbReference type="AlphaFoldDB" id="A0A5D9C5L0"/>
<evidence type="ECO:0000313" key="2">
    <source>
        <dbReference type="Proteomes" id="UP000322077"/>
    </source>
</evidence>
<reference evidence="1 2" key="1">
    <citation type="submission" date="2019-08" db="EMBL/GenBank/DDBJ databases">
        <authorList>
            <person name="Wang G."/>
            <person name="Xu Z."/>
        </authorList>
    </citation>
    <scope>NUCLEOTIDE SEQUENCE [LARGE SCALE GENOMIC DNA]</scope>
    <source>
        <strain evidence="1 2">ZX</strain>
    </source>
</reference>
<keyword evidence="2" id="KW-1185">Reference proteome</keyword>